<evidence type="ECO:0000313" key="3">
    <source>
        <dbReference type="EMBL" id="ORX34470.1"/>
    </source>
</evidence>
<dbReference type="PANTHER" id="PTHR35585:SF1">
    <property type="entry name" value="HHE DOMAIN PROTEIN (AFU_ORTHOLOGUE AFUA_4G00730)"/>
    <property type="match status" value="1"/>
</dbReference>
<keyword evidence="4" id="KW-1185">Reference proteome</keyword>
<proteinExistence type="predicted"/>
<name>A0A1Y1U8V4_9TREE</name>
<dbReference type="GeneID" id="33558670"/>
<dbReference type="InParanoid" id="A0A1Y1U8V4"/>
<accession>A0A1Y1U8V4</accession>
<dbReference type="OrthoDB" id="9983919at2759"/>
<evidence type="ECO:0000259" key="2">
    <source>
        <dbReference type="Pfam" id="PF01814"/>
    </source>
</evidence>
<reference evidence="3 4" key="1">
    <citation type="submission" date="2017-03" db="EMBL/GenBank/DDBJ databases">
        <title>Widespread Adenine N6-methylation of Active Genes in Fungi.</title>
        <authorList>
            <consortium name="DOE Joint Genome Institute"/>
            <person name="Mondo S.J."/>
            <person name="Dannebaum R.O."/>
            <person name="Kuo R.C."/>
            <person name="Louie K.B."/>
            <person name="Bewick A.J."/>
            <person name="Labutti K."/>
            <person name="Haridas S."/>
            <person name="Kuo A."/>
            <person name="Salamov A."/>
            <person name="Ahrendt S.R."/>
            <person name="Lau R."/>
            <person name="Bowen B.P."/>
            <person name="Lipzen A."/>
            <person name="Sullivan W."/>
            <person name="Andreopoulos W.B."/>
            <person name="Clum A."/>
            <person name="Lindquist E."/>
            <person name="Daum C."/>
            <person name="Northen T.R."/>
            <person name="Ramamoorthy G."/>
            <person name="Schmitz R.J."/>
            <person name="Gryganskyi A."/>
            <person name="Culley D."/>
            <person name="Magnuson J."/>
            <person name="James T.Y."/>
            <person name="O'Malley M.A."/>
            <person name="Stajich J.E."/>
            <person name="Spatafora J.W."/>
            <person name="Visel A."/>
            <person name="Grigoriev I.V."/>
        </authorList>
    </citation>
    <scope>NUCLEOTIDE SEQUENCE [LARGE SCALE GENOMIC DNA]</scope>
    <source>
        <strain evidence="3 4">NRRL Y-17943</strain>
    </source>
</reference>
<evidence type="ECO:0000313" key="4">
    <source>
        <dbReference type="Proteomes" id="UP000193218"/>
    </source>
</evidence>
<dbReference type="EMBL" id="NBSH01000014">
    <property type="protein sequence ID" value="ORX34470.1"/>
    <property type="molecule type" value="Genomic_DNA"/>
</dbReference>
<dbReference type="PANTHER" id="PTHR35585">
    <property type="entry name" value="HHE DOMAIN PROTEIN (AFU_ORTHOLOGUE AFUA_4G00730)"/>
    <property type="match status" value="1"/>
</dbReference>
<dbReference type="STRING" id="4999.A0A1Y1U8V4"/>
<dbReference type="Pfam" id="PF01814">
    <property type="entry name" value="Hemerythrin"/>
    <property type="match status" value="1"/>
</dbReference>
<dbReference type="RefSeq" id="XP_021868733.1">
    <property type="nucleotide sequence ID" value="XM_022016861.1"/>
</dbReference>
<feature type="region of interest" description="Disordered" evidence="1">
    <location>
        <begin position="167"/>
        <end position="187"/>
    </location>
</feature>
<protein>
    <submittedName>
        <fullName evidence="3">Hemerythrin HHE cation binding domain protein</fullName>
    </submittedName>
</protein>
<feature type="domain" description="Hemerythrin-like" evidence="2">
    <location>
        <begin position="32"/>
        <end position="149"/>
    </location>
</feature>
<comment type="caution">
    <text evidence="3">The sequence shown here is derived from an EMBL/GenBank/DDBJ whole genome shotgun (WGS) entry which is preliminary data.</text>
</comment>
<dbReference type="Gene3D" id="1.20.120.520">
    <property type="entry name" value="nmb1532 protein domain like"/>
    <property type="match status" value="1"/>
</dbReference>
<dbReference type="AlphaFoldDB" id="A0A1Y1U8V4"/>
<sequence>MLTVLATAARTIPKRYISLSTQRLPTLNMSTISAVITHDHREIEDYYKQILTAEDEDAKTRYQNQFTWELARHSLGEELVIYPLMEKVVPGGQAMAQKDRAEHQKVKEQLNLFQGMKASNPEFEPTLRALMSNLSEHIKEEEHDDLPKLEEHISREDSASVAKEFQRTKKFVPTRSHPSAPDKPPFETVVGLMTAPMDKLQDMFRKFPKD</sequence>
<dbReference type="InterPro" id="IPR012312">
    <property type="entry name" value="Hemerythrin-like"/>
</dbReference>
<gene>
    <name evidence="3" type="ORF">BD324DRAFT_636053</name>
</gene>
<dbReference type="Proteomes" id="UP000193218">
    <property type="component" value="Unassembled WGS sequence"/>
</dbReference>
<organism evidence="3 4">
    <name type="scientific">Kockovaella imperatae</name>
    <dbReference type="NCBI Taxonomy" id="4999"/>
    <lineage>
        <taxon>Eukaryota</taxon>
        <taxon>Fungi</taxon>
        <taxon>Dikarya</taxon>
        <taxon>Basidiomycota</taxon>
        <taxon>Agaricomycotina</taxon>
        <taxon>Tremellomycetes</taxon>
        <taxon>Tremellales</taxon>
        <taxon>Cuniculitremaceae</taxon>
        <taxon>Kockovaella</taxon>
    </lineage>
</organism>
<evidence type="ECO:0000256" key="1">
    <source>
        <dbReference type="SAM" id="MobiDB-lite"/>
    </source>
</evidence>